<evidence type="ECO:0000313" key="15">
    <source>
        <dbReference type="EMBL" id="MFC4159598.1"/>
    </source>
</evidence>
<comment type="subcellular location">
    <subcellularLocation>
        <location evidence="11">Cytoplasm</location>
    </subcellularLocation>
    <text evidence="11">About half TF is bound to the ribosome near the polypeptide exit tunnel while the other half is free in the cytoplasm.</text>
</comment>
<dbReference type="InterPro" id="IPR046357">
    <property type="entry name" value="PPIase_dom_sf"/>
</dbReference>
<dbReference type="Gene3D" id="3.30.70.1050">
    <property type="entry name" value="Trigger factor ribosome-binding domain"/>
    <property type="match status" value="1"/>
</dbReference>
<accession>A0ABV8MN64</accession>
<comment type="domain">
    <text evidence="11">Consists of 3 domains; the N-terminus binds the ribosome, the middle domain has PPIase activity, while the C-terminus has intrinsic chaperone activity on its own.</text>
</comment>
<dbReference type="InterPro" id="IPR008880">
    <property type="entry name" value="Trigger_fac_C"/>
</dbReference>
<dbReference type="SUPFAM" id="SSF54534">
    <property type="entry name" value="FKBP-like"/>
    <property type="match status" value="1"/>
</dbReference>
<comment type="caution">
    <text evidence="15">The sequence shown here is derived from an EMBL/GenBank/DDBJ whole genome shotgun (WGS) entry which is preliminary data.</text>
</comment>
<dbReference type="InterPro" id="IPR005215">
    <property type="entry name" value="Trig_fac"/>
</dbReference>
<dbReference type="SUPFAM" id="SSF102735">
    <property type="entry name" value="Trigger factor ribosome-binding domain"/>
    <property type="match status" value="1"/>
</dbReference>
<evidence type="ECO:0000256" key="8">
    <source>
        <dbReference type="ARBA" id="ARBA00023235"/>
    </source>
</evidence>
<dbReference type="GO" id="GO:0003755">
    <property type="term" value="F:peptidyl-prolyl cis-trans isomerase activity"/>
    <property type="evidence" value="ECO:0007669"/>
    <property type="project" value="UniProtKB-EC"/>
</dbReference>
<dbReference type="Proteomes" id="UP001595791">
    <property type="component" value="Unassembled WGS sequence"/>
</dbReference>
<evidence type="ECO:0000256" key="2">
    <source>
        <dbReference type="ARBA" id="ARBA00005464"/>
    </source>
</evidence>
<evidence type="ECO:0000256" key="9">
    <source>
        <dbReference type="ARBA" id="ARBA00023306"/>
    </source>
</evidence>
<dbReference type="Pfam" id="PF05697">
    <property type="entry name" value="Trigger_N"/>
    <property type="match status" value="1"/>
</dbReference>
<evidence type="ECO:0000256" key="6">
    <source>
        <dbReference type="ARBA" id="ARBA00023110"/>
    </source>
</evidence>
<dbReference type="InterPro" id="IPR027304">
    <property type="entry name" value="Trigger_fact/SurA_dom_sf"/>
</dbReference>
<keyword evidence="8 11" id="KW-0413">Isomerase</keyword>
<keyword evidence="6 11" id="KW-0697">Rotamase</keyword>
<evidence type="ECO:0000313" key="16">
    <source>
        <dbReference type="Proteomes" id="UP001595791"/>
    </source>
</evidence>
<evidence type="ECO:0000256" key="3">
    <source>
        <dbReference type="ARBA" id="ARBA00013194"/>
    </source>
</evidence>
<reference evidence="16" key="1">
    <citation type="journal article" date="2019" name="Int. J. Syst. Evol. Microbiol.">
        <title>The Global Catalogue of Microorganisms (GCM) 10K type strain sequencing project: providing services to taxonomists for standard genome sequencing and annotation.</title>
        <authorList>
            <consortium name="The Broad Institute Genomics Platform"/>
            <consortium name="The Broad Institute Genome Sequencing Center for Infectious Disease"/>
            <person name="Wu L."/>
            <person name="Ma J."/>
        </authorList>
    </citation>
    <scope>NUCLEOTIDE SEQUENCE [LARGE SCALE GENOMIC DNA]</scope>
    <source>
        <strain evidence="16">LMG 29894</strain>
    </source>
</reference>
<keyword evidence="16" id="KW-1185">Reference proteome</keyword>
<evidence type="ECO:0000256" key="4">
    <source>
        <dbReference type="ARBA" id="ARBA00016902"/>
    </source>
</evidence>
<comment type="function">
    <text evidence="11">Involved in protein export. Acts as a chaperone by maintaining the newly synthesized protein in an open conformation. Functions as a peptidyl-prolyl cis-trans isomerase.</text>
</comment>
<dbReference type="PANTHER" id="PTHR30560:SF3">
    <property type="entry name" value="TRIGGER FACTOR-LIKE PROTEIN TIG, CHLOROPLASTIC"/>
    <property type="match status" value="1"/>
</dbReference>
<dbReference type="PROSITE" id="PS50059">
    <property type="entry name" value="FKBP_PPIASE"/>
    <property type="match status" value="1"/>
</dbReference>
<dbReference type="HAMAP" id="MF_00303">
    <property type="entry name" value="Trigger_factor_Tig"/>
    <property type="match status" value="1"/>
</dbReference>
<evidence type="ECO:0000256" key="1">
    <source>
        <dbReference type="ARBA" id="ARBA00000971"/>
    </source>
</evidence>
<dbReference type="RefSeq" id="WP_378163526.1">
    <property type="nucleotide sequence ID" value="NZ_JBHSBU010000001.1"/>
</dbReference>
<evidence type="ECO:0000256" key="10">
    <source>
        <dbReference type="ARBA" id="ARBA00029986"/>
    </source>
</evidence>
<dbReference type="PIRSF" id="PIRSF003095">
    <property type="entry name" value="Trigger_factor"/>
    <property type="match status" value="1"/>
</dbReference>
<dbReference type="EC" id="5.2.1.8" evidence="3 11"/>
<gene>
    <name evidence="11 15" type="primary">tig</name>
    <name evidence="15" type="ORF">ACFOW7_09580</name>
</gene>
<sequence length="432" mass="48032">MQAQLETLGQLERRLDLAIPMGEIDAAVEDRLKRVARTARIQGFRPGKAPLKIVAQNYGFQVREEVLGEKVEAAFSNAVKEQQLRVAGYPQFQAQPIEGDAFKVSAHFEVYPEVVLSDLSSIEVERPLLTVGEAEVDKTIEILRKQRTRFERVEREVQKGDRVIVDFKGTIDGTPFAGGSADNFAFMAGEGQMLPEFDSAVLGMKEGESKTFDLNFPADYQGADVAGKTASFEVTVKNVAAPVLPEVDADFARTLGVEDGDVAKMRDEIRKNVEREVKRRLSARAKESVMSALVAANPLELPRALVSLEIGRLVEQAKEEMKSRGFDTSKLPVPPQVFEEQAKRRVSLGLILAEVVRSNELQAKPEQIKRIVEEFAEAYEHPAEVVKWYYASQDRLDGPEALAIEDNVVEFVFSKAKTVEKTLSFDELMGNA</sequence>
<dbReference type="InterPro" id="IPR036611">
    <property type="entry name" value="Trigger_fac_ribosome-bd_sf"/>
</dbReference>
<dbReference type="InterPro" id="IPR001179">
    <property type="entry name" value="PPIase_FKBP_dom"/>
</dbReference>
<keyword evidence="7 11" id="KW-0143">Chaperone</keyword>
<dbReference type="Pfam" id="PF00254">
    <property type="entry name" value="FKBP_C"/>
    <property type="match status" value="1"/>
</dbReference>
<comment type="similarity">
    <text evidence="2 11 13">Belongs to the FKBP-type PPIase family. Tig subfamily.</text>
</comment>
<keyword evidence="5 11" id="KW-0132">Cell division</keyword>
<dbReference type="Gene3D" id="3.10.50.40">
    <property type="match status" value="1"/>
</dbReference>
<evidence type="ECO:0000256" key="7">
    <source>
        <dbReference type="ARBA" id="ARBA00023186"/>
    </source>
</evidence>
<dbReference type="PANTHER" id="PTHR30560">
    <property type="entry name" value="TRIGGER FACTOR CHAPERONE AND PEPTIDYL-PROLYL CIS/TRANS ISOMERASE"/>
    <property type="match status" value="1"/>
</dbReference>
<organism evidence="15 16">
    <name type="scientific">Chitinimonas lacunae</name>
    <dbReference type="NCBI Taxonomy" id="1963018"/>
    <lineage>
        <taxon>Bacteria</taxon>
        <taxon>Pseudomonadati</taxon>
        <taxon>Pseudomonadota</taxon>
        <taxon>Betaproteobacteria</taxon>
        <taxon>Neisseriales</taxon>
        <taxon>Chitinibacteraceae</taxon>
        <taxon>Chitinimonas</taxon>
    </lineage>
</organism>
<feature type="domain" description="PPIase FKBP-type" evidence="14">
    <location>
        <begin position="160"/>
        <end position="220"/>
    </location>
</feature>
<keyword evidence="11" id="KW-0963">Cytoplasm</keyword>
<dbReference type="InterPro" id="IPR008881">
    <property type="entry name" value="Trigger_fac_ribosome-bd_bac"/>
</dbReference>
<evidence type="ECO:0000256" key="5">
    <source>
        <dbReference type="ARBA" id="ARBA00022618"/>
    </source>
</evidence>
<comment type="catalytic activity">
    <reaction evidence="1 11 12">
        <text>[protein]-peptidylproline (omega=180) = [protein]-peptidylproline (omega=0)</text>
        <dbReference type="Rhea" id="RHEA:16237"/>
        <dbReference type="Rhea" id="RHEA-COMP:10747"/>
        <dbReference type="Rhea" id="RHEA-COMP:10748"/>
        <dbReference type="ChEBI" id="CHEBI:83833"/>
        <dbReference type="ChEBI" id="CHEBI:83834"/>
        <dbReference type="EC" id="5.2.1.8"/>
    </reaction>
</comment>
<dbReference type="Pfam" id="PF05698">
    <property type="entry name" value="Trigger_C"/>
    <property type="match status" value="1"/>
</dbReference>
<evidence type="ECO:0000259" key="14">
    <source>
        <dbReference type="PROSITE" id="PS50059"/>
    </source>
</evidence>
<dbReference type="EMBL" id="JBHSBU010000001">
    <property type="protein sequence ID" value="MFC4159598.1"/>
    <property type="molecule type" value="Genomic_DNA"/>
</dbReference>
<proteinExistence type="inferred from homology"/>
<evidence type="ECO:0000256" key="12">
    <source>
        <dbReference type="PROSITE-ProRule" id="PRU00277"/>
    </source>
</evidence>
<dbReference type="SUPFAM" id="SSF109998">
    <property type="entry name" value="Triger factor/SurA peptide-binding domain-like"/>
    <property type="match status" value="1"/>
</dbReference>
<evidence type="ECO:0000256" key="13">
    <source>
        <dbReference type="RuleBase" id="RU003914"/>
    </source>
</evidence>
<keyword evidence="9 11" id="KW-0131">Cell cycle</keyword>
<dbReference type="NCBIfam" id="TIGR00115">
    <property type="entry name" value="tig"/>
    <property type="match status" value="1"/>
</dbReference>
<name>A0ABV8MN64_9NEIS</name>
<evidence type="ECO:0000256" key="11">
    <source>
        <dbReference type="HAMAP-Rule" id="MF_00303"/>
    </source>
</evidence>
<dbReference type="Gene3D" id="1.10.3120.10">
    <property type="entry name" value="Trigger factor, C-terminal domain"/>
    <property type="match status" value="1"/>
</dbReference>
<dbReference type="InterPro" id="IPR037041">
    <property type="entry name" value="Trigger_fac_C_sf"/>
</dbReference>
<protein>
    <recommendedName>
        <fullName evidence="4 11">Trigger factor</fullName>
        <shortName evidence="11">TF</shortName>
        <ecNumber evidence="3 11">5.2.1.8</ecNumber>
    </recommendedName>
    <alternativeName>
        <fullName evidence="10 11">PPIase</fullName>
    </alternativeName>
</protein>